<dbReference type="SUPFAM" id="SSF58104">
    <property type="entry name" value="Methyl-accepting chemotaxis protein (MCP) signaling domain"/>
    <property type="match status" value="1"/>
</dbReference>
<protein>
    <submittedName>
        <fullName evidence="12">Methyl-accepting chemotaxis protein</fullName>
    </submittedName>
</protein>
<evidence type="ECO:0000256" key="2">
    <source>
        <dbReference type="ARBA" id="ARBA00022475"/>
    </source>
</evidence>
<dbReference type="PANTHER" id="PTHR32089">
    <property type="entry name" value="METHYL-ACCEPTING CHEMOTAXIS PROTEIN MCPB"/>
    <property type="match status" value="1"/>
</dbReference>
<evidence type="ECO:0000256" key="9">
    <source>
        <dbReference type="ARBA" id="ARBA00029447"/>
    </source>
</evidence>
<gene>
    <name evidence="12" type="ORF">ACHMWK_01325</name>
</gene>
<dbReference type="InterPro" id="IPR004090">
    <property type="entry name" value="Chemotax_Me-accpt_rcpt"/>
</dbReference>
<name>A0ABW7LSW5_9PSED</name>
<comment type="similarity">
    <text evidence="9">Belongs to the methyl-accepting chemotaxis (MCP) protein family.</text>
</comment>
<comment type="subcellular location">
    <subcellularLocation>
        <location evidence="1">Cell membrane</location>
    </subcellularLocation>
</comment>
<accession>A0ABW7LSW5</accession>
<evidence type="ECO:0000259" key="11">
    <source>
        <dbReference type="PROSITE" id="PS50111"/>
    </source>
</evidence>
<dbReference type="PRINTS" id="PR00260">
    <property type="entry name" value="CHEMTRNSDUCR"/>
</dbReference>
<keyword evidence="6" id="KW-1133">Transmembrane helix</keyword>
<evidence type="ECO:0000256" key="1">
    <source>
        <dbReference type="ARBA" id="ARBA00004236"/>
    </source>
</evidence>
<dbReference type="Gene3D" id="1.10.287.950">
    <property type="entry name" value="Methyl-accepting chemotaxis protein"/>
    <property type="match status" value="1"/>
</dbReference>
<proteinExistence type="inferred from homology"/>
<keyword evidence="2" id="KW-1003">Cell membrane</keyword>
<keyword evidence="3" id="KW-0488">Methylation</keyword>
<keyword evidence="13" id="KW-1185">Reference proteome</keyword>
<dbReference type="InterPro" id="IPR004089">
    <property type="entry name" value="MCPsignal_dom"/>
</dbReference>
<evidence type="ECO:0000256" key="7">
    <source>
        <dbReference type="ARBA" id="ARBA00023136"/>
    </source>
</evidence>
<comment type="caution">
    <text evidence="12">The sequence shown here is derived from an EMBL/GenBank/DDBJ whole genome shotgun (WGS) entry which is preliminary data.</text>
</comment>
<dbReference type="Pfam" id="PF00015">
    <property type="entry name" value="MCPsignal"/>
    <property type="match status" value="1"/>
</dbReference>
<dbReference type="SMART" id="SM00283">
    <property type="entry name" value="MA"/>
    <property type="match status" value="1"/>
</dbReference>
<dbReference type="RefSeq" id="WP_395246427.1">
    <property type="nucleotide sequence ID" value="NZ_JBINXA010000002.1"/>
</dbReference>
<keyword evidence="5" id="KW-0812">Transmembrane</keyword>
<dbReference type="PANTHER" id="PTHR32089:SF120">
    <property type="entry name" value="METHYL-ACCEPTING CHEMOTAXIS PROTEIN TLPQ"/>
    <property type="match status" value="1"/>
</dbReference>
<evidence type="ECO:0000256" key="10">
    <source>
        <dbReference type="PROSITE-ProRule" id="PRU00284"/>
    </source>
</evidence>
<evidence type="ECO:0000256" key="8">
    <source>
        <dbReference type="ARBA" id="ARBA00023224"/>
    </source>
</evidence>
<dbReference type="Proteomes" id="UP001609821">
    <property type="component" value="Unassembled WGS sequence"/>
</dbReference>
<organism evidence="12 13">
    <name type="scientific">Pseudomonas kulmbachensis</name>
    <dbReference type="NCBI Taxonomy" id="3043408"/>
    <lineage>
        <taxon>Bacteria</taxon>
        <taxon>Pseudomonadati</taxon>
        <taxon>Pseudomonadota</taxon>
        <taxon>Gammaproteobacteria</taxon>
        <taxon>Pseudomonadales</taxon>
        <taxon>Pseudomonadaceae</taxon>
        <taxon>Pseudomonas</taxon>
    </lineage>
</organism>
<dbReference type="PROSITE" id="PS50111">
    <property type="entry name" value="CHEMOTAXIS_TRANSDUC_2"/>
    <property type="match status" value="1"/>
</dbReference>
<evidence type="ECO:0000256" key="3">
    <source>
        <dbReference type="ARBA" id="ARBA00022481"/>
    </source>
</evidence>
<evidence type="ECO:0000313" key="12">
    <source>
        <dbReference type="EMBL" id="MFH6564636.1"/>
    </source>
</evidence>
<sequence length="251" mass="26796">MQKQFLEVDQVATASQELSSSATDVAKSAAHAALATRDAENSAQQGLDVITQTTGTIQILAKALEEAMSHAQSLAERSQQIGSVLQVIHSIAEQTNLLALNAAIEAARAGDSGRGFAVVADEVRNLAKHTGRSVDEIRDVIEKLQLSASNVHKAMHNGTLHVAEGVQKVNLAAQSFHSIGSAVSVINDMTLQIASAAEQQSRVAEEVSRGVSKIRDVTEALSEKSRQSYQTSQTLNDQAVKQKKLVDMFKT</sequence>
<evidence type="ECO:0000256" key="5">
    <source>
        <dbReference type="ARBA" id="ARBA00022692"/>
    </source>
</evidence>
<evidence type="ECO:0000313" key="13">
    <source>
        <dbReference type="Proteomes" id="UP001609821"/>
    </source>
</evidence>
<dbReference type="EMBL" id="JBINXB010000001">
    <property type="protein sequence ID" value="MFH6564636.1"/>
    <property type="molecule type" value="Genomic_DNA"/>
</dbReference>
<keyword evidence="4" id="KW-0145">Chemotaxis</keyword>
<evidence type="ECO:0000256" key="6">
    <source>
        <dbReference type="ARBA" id="ARBA00022989"/>
    </source>
</evidence>
<evidence type="ECO:0000256" key="4">
    <source>
        <dbReference type="ARBA" id="ARBA00022500"/>
    </source>
</evidence>
<feature type="domain" description="Methyl-accepting transducer" evidence="11">
    <location>
        <begin position="1"/>
        <end position="215"/>
    </location>
</feature>
<reference evidence="12 13" key="1">
    <citation type="submission" date="2024-10" db="EMBL/GenBank/DDBJ databases">
        <title>Aeromonas and Pseudomonas from the Cagarras Archipelago, Rio de Janeiro, Brazil.</title>
        <authorList>
            <person name="Canellas A.L.B."/>
            <person name="Laport M.S."/>
        </authorList>
    </citation>
    <scope>NUCLEOTIDE SEQUENCE [LARGE SCALE GENOMIC DNA]</scope>
    <source>
        <strain evidence="12 13">CPF-4</strain>
    </source>
</reference>
<keyword evidence="8 10" id="KW-0807">Transducer</keyword>
<keyword evidence="7" id="KW-0472">Membrane</keyword>